<dbReference type="Gene3D" id="1.10.10.2830">
    <property type="match status" value="1"/>
</dbReference>
<dbReference type="Pfam" id="PF17762">
    <property type="entry name" value="HTH_ParB"/>
    <property type="match status" value="1"/>
</dbReference>
<keyword evidence="6" id="KW-1185">Reference proteome</keyword>
<dbReference type="PANTHER" id="PTHR33375:SF1">
    <property type="entry name" value="CHROMOSOME-PARTITIONING PROTEIN PARB-RELATED"/>
    <property type="match status" value="1"/>
</dbReference>
<dbReference type="Pfam" id="PF02195">
    <property type="entry name" value="ParB_N"/>
    <property type="match status" value="1"/>
</dbReference>
<evidence type="ECO:0000256" key="2">
    <source>
        <dbReference type="ARBA" id="ARBA00022829"/>
    </source>
</evidence>
<protein>
    <submittedName>
        <fullName evidence="5">ParB/RepB/Spo0J family partition protein</fullName>
    </submittedName>
</protein>
<dbReference type="SMART" id="SM00470">
    <property type="entry name" value="ParB"/>
    <property type="match status" value="1"/>
</dbReference>
<feature type="compositionally biased region" description="Low complexity" evidence="3">
    <location>
        <begin position="241"/>
        <end position="258"/>
    </location>
</feature>
<dbReference type="SUPFAM" id="SSF110849">
    <property type="entry name" value="ParB/Sulfiredoxin"/>
    <property type="match status" value="1"/>
</dbReference>
<evidence type="ECO:0000313" key="6">
    <source>
        <dbReference type="Proteomes" id="UP001596915"/>
    </source>
</evidence>
<comment type="caution">
    <text evidence="5">The sequence shown here is derived from an EMBL/GenBank/DDBJ whole genome shotgun (WGS) entry which is preliminary data.</text>
</comment>
<comment type="similarity">
    <text evidence="1">Belongs to the ParB family.</text>
</comment>
<dbReference type="EMBL" id="JBHTGL010000005">
    <property type="protein sequence ID" value="MFD0621931.1"/>
    <property type="molecule type" value="Genomic_DNA"/>
</dbReference>
<dbReference type="InterPro" id="IPR003115">
    <property type="entry name" value="ParB_N"/>
</dbReference>
<feature type="region of interest" description="Disordered" evidence="3">
    <location>
        <begin position="217"/>
        <end position="320"/>
    </location>
</feature>
<evidence type="ECO:0000313" key="5">
    <source>
        <dbReference type="EMBL" id="MFD0621931.1"/>
    </source>
</evidence>
<proteinExistence type="inferred from homology"/>
<dbReference type="SUPFAM" id="SSF109709">
    <property type="entry name" value="KorB DNA-binding domain-like"/>
    <property type="match status" value="1"/>
</dbReference>
<dbReference type="PANTHER" id="PTHR33375">
    <property type="entry name" value="CHROMOSOME-PARTITIONING PROTEIN PARB-RELATED"/>
    <property type="match status" value="1"/>
</dbReference>
<feature type="compositionally biased region" description="Polar residues" evidence="3">
    <location>
        <begin position="259"/>
        <end position="268"/>
    </location>
</feature>
<dbReference type="InterPro" id="IPR036086">
    <property type="entry name" value="ParB/Sulfiredoxin_sf"/>
</dbReference>
<dbReference type="NCBIfam" id="TIGR00180">
    <property type="entry name" value="parB_part"/>
    <property type="match status" value="1"/>
</dbReference>
<sequence>MAGRRLNLATLAGAAVESTPGSSKPTLVHVAPDQVAPTPLNPRQDFDPVKLEELGNSMRTGQLQPCVGITRARYVKLFPEHEELLPDCRIVMAAGERRWKAAVHVGLPTLDVHVREDIAESRVRFLAAVLTENVERSNFNYIEEARGLQQMLEMTNGNQTQAAEKLQKSKQWFSQRIGLLRLSEEMQQLVISGELKAFRDMRMYSAMPPSDQLAAWKADRMAAKQKTDRKGSPTPAPSPTPARETAAPAPKPEPTYTAVYTSSSSEAGSEQPEPRAEEPLPAESPGPVPREALPVPVPRDAAPESPEVGPPPAAKQKQALAANWERWFDRLMEELSELDRHMLTKKLQRVMLSETSRVEDSQA</sequence>
<keyword evidence="2" id="KW-0159">Chromosome partition</keyword>
<evidence type="ECO:0000259" key="4">
    <source>
        <dbReference type="SMART" id="SM00470"/>
    </source>
</evidence>
<dbReference type="InterPro" id="IPR050336">
    <property type="entry name" value="Chromosome_partition/occlusion"/>
</dbReference>
<name>A0ABW2WNM6_9ACTN</name>
<evidence type="ECO:0000256" key="3">
    <source>
        <dbReference type="SAM" id="MobiDB-lite"/>
    </source>
</evidence>
<feature type="domain" description="ParB-like N-terminal" evidence="4">
    <location>
        <begin position="28"/>
        <end position="134"/>
    </location>
</feature>
<reference evidence="6" key="1">
    <citation type="journal article" date="2019" name="Int. J. Syst. Evol. Microbiol.">
        <title>The Global Catalogue of Microorganisms (GCM) 10K type strain sequencing project: providing services to taxonomists for standard genome sequencing and annotation.</title>
        <authorList>
            <consortium name="The Broad Institute Genomics Platform"/>
            <consortium name="The Broad Institute Genome Sequencing Center for Infectious Disease"/>
            <person name="Wu L."/>
            <person name="Ma J."/>
        </authorList>
    </citation>
    <scope>NUCLEOTIDE SEQUENCE [LARGE SCALE GENOMIC DNA]</scope>
    <source>
        <strain evidence="6">JCM 12607</strain>
    </source>
</reference>
<organism evidence="5 6">
    <name type="scientific">Streptomyces sanglieri</name>
    <dbReference type="NCBI Taxonomy" id="193460"/>
    <lineage>
        <taxon>Bacteria</taxon>
        <taxon>Bacillati</taxon>
        <taxon>Actinomycetota</taxon>
        <taxon>Actinomycetes</taxon>
        <taxon>Kitasatosporales</taxon>
        <taxon>Streptomycetaceae</taxon>
        <taxon>Streptomyces</taxon>
    </lineage>
</organism>
<feature type="compositionally biased region" description="Basic and acidic residues" evidence="3">
    <location>
        <begin position="217"/>
        <end position="231"/>
    </location>
</feature>
<dbReference type="Proteomes" id="UP001596915">
    <property type="component" value="Unassembled WGS sequence"/>
</dbReference>
<dbReference type="InterPro" id="IPR041468">
    <property type="entry name" value="HTH_ParB/Spo0J"/>
</dbReference>
<dbReference type="InterPro" id="IPR004437">
    <property type="entry name" value="ParB/RepB/Spo0J"/>
</dbReference>
<accession>A0ABW2WNM6</accession>
<gene>
    <name evidence="5" type="ORF">ACFQ2K_03055</name>
</gene>
<dbReference type="Gene3D" id="3.90.1530.30">
    <property type="match status" value="1"/>
</dbReference>
<evidence type="ECO:0000256" key="1">
    <source>
        <dbReference type="ARBA" id="ARBA00006295"/>
    </source>
</evidence>